<organism evidence="6 7">
    <name type="scientific">Pendulispora rubella</name>
    <dbReference type="NCBI Taxonomy" id="2741070"/>
    <lineage>
        <taxon>Bacteria</taxon>
        <taxon>Pseudomonadati</taxon>
        <taxon>Myxococcota</taxon>
        <taxon>Myxococcia</taxon>
        <taxon>Myxococcales</taxon>
        <taxon>Sorangiineae</taxon>
        <taxon>Pendulisporaceae</taxon>
        <taxon>Pendulispora</taxon>
    </lineage>
</organism>
<keyword evidence="2" id="KW-0238">DNA-binding</keyword>
<reference evidence="6" key="1">
    <citation type="submission" date="2021-12" db="EMBL/GenBank/DDBJ databases">
        <title>Discovery of the Pendulisporaceae a myxobacterial family with distinct sporulation behavior and unique specialized metabolism.</title>
        <authorList>
            <person name="Garcia R."/>
            <person name="Popoff A."/>
            <person name="Bader C.D."/>
            <person name="Loehr J."/>
            <person name="Walesch S."/>
            <person name="Walt C."/>
            <person name="Boldt J."/>
            <person name="Bunk B."/>
            <person name="Haeckl F.J.F.P.J."/>
            <person name="Gunesch A.P."/>
            <person name="Birkelbach J."/>
            <person name="Nuebel U."/>
            <person name="Pietschmann T."/>
            <person name="Bach T."/>
            <person name="Mueller R."/>
        </authorList>
    </citation>
    <scope>NUCLEOTIDE SEQUENCE</scope>
    <source>
        <strain evidence="6">MSr11367</strain>
    </source>
</reference>
<dbReference type="SUPFAM" id="SSF56349">
    <property type="entry name" value="DNA breaking-rejoining enzymes"/>
    <property type="match status" value="1"/>
</dbReference>
<dbReference type="PANTHER" id="PTHR30349:SF41">
    <property type="entry name" value="INTEGRASE_RECOMBINASE PROTEIN MJ0367-RELATED"/>
    <property type="match status" value="1"/>
</dbReference>
<comment type="similarity">
    <text evidence="1">Belongs to the 'phage' integrase family.</text>
</comment>
<dbReference type="EMBL" id="CP089983">
    <property type="protein sequence ID" value="WXB06621.1"/>
    <property type="molecule type" value="Genomic_DNA"/>
</dbReference>
<feature type="domain" description="Tyr recombinase" evidence="5">
    <location>
        <begin position="202"/>
        <end position="396"/>
    </location>
</feature>
<evidence type="ECO:0000259" key="5">
    <source>
        <dbReference type="PROSITE" id="PS51898"/>
    </source>
</evidence>
<keyword evidence="3" id="KW-0233">DNA recombination</keyword>
<feature type="region of interest" description="Disordered" evidence="4">
    <location>
        <begin position="409"/>
        <end position="430"/>
    </location>
</feature>
<evidence type="ECO:0000256" key="2">
    <source>
        <dbReference type="ARBA" id="ARBA00023125"/>
    </source>
</evidence>
<keyword evidence="7" id="KW-1185">Reference proteome</keyword>
<accession>A0ABZ2L6R2</accession>
<dbReference type="Gene3D" id="1.10.443.10">
    <property type="entry name" value="Intergrase catalytic core"/>
    <property type="match status" value="1"/>
</dbReference>
<dbReference type="InterPro" id="IPR013762">
    <property type="entry name" value="Integrase-like_cat_sf"/>
</dbReference>
<dbReference type="PROSITE" id="PS51898">
    <property type="entry name" value="TYR_RECOMBINASE"/>
    <property type="match status" value="1"/>
</dbReference>
<dbReference type="InterPro" id="IPR050090">
    <property type="entry name" value="Tyrosine_recombinase_XerCD"/>
</dbReference>
<evidence type="ECO:0000313" key="6">
    <source>
        <dbReference type="EMBL" id="WXB06621.1"/>
    </source>
</evidence>
<dbReference type="InterPro" id="IPR002104">
    <property type="entry name" value="Integrase_catalytic"/>
</dbReference>
<dbReference type="Proteomes" id="UP001374803">
    <property type="component" value="Chromosome"/>
</dbReference>
<dbReference type="InterPro" id="IPR011010">
    <property type="entry name" value="DNA_brk_join_enz"/>
</dbReference>
<dbReference type="RefSeq" id="WP_394836270.1">
    <property type="nucleotide sequence ID" value="NZ_CP089929.1"/>
</dbReference>
<proteinExistence type="inferred from homology"/>
<dbReference type="CDD" id="cd00397">
    <property type="entry name" value="DNA_BRE_C"/>
    <property type="match status" value="1"/>
</dbReference>
<evidence type="ECO:0000256" key="3">
    <source>
        <dbReference type="ARBA" id="ARBA00023172"/>
    </source>
</evidence>
<name>A0ABZ2L6R2_9BACT</name>
<gene>
    <name evidence="6" type="ORF">LVJ94_05100</name>
</gene>
<evidence type="ECO:0000256" key="1">
    <source>
        <dbReference type="ARBA" id="ARBA00008857"/>
    </source>
</evidence>
<dbReference type="Gene3D" id="1.10.150.130">
    <property type="match status" value="1"/>
</dbReference>
<evidence type="ECO:0000256" key="4">
    <source>
        <dbReference type="SAM" id="MobiDB-lite"/>
    </source>
</evidence>
<protein>
    <submittedName>
        <fullName evidence="6">Site-specific integrase</fullName>
    </submittedName>
</protein>
<dbReference type="PANTHER" id="PTHR30349">
    <property type="entry name" value="PHAGE INTEGRASE-RELATED"/>
    <property type="match status" value="1"/>
</dbReference>
<evidence type="ECO:0000313" key="7">
    <source>
        <dbReference type="Proteomes" id="UP001374803"/>
    </source>
</evidence>
<dbReference type="InterPro" id="IPR010998">
    <property type="entry name" value="Integrase_recombinase_N"/>
</dbReference>
<sequence>MDRWVKRWNTWMAPTKLPGVWKVRDGGHFVRARVTDPTTGRQDEIKKVLTEIDNEVDALKWLDAEKARIKAGGASVLAPKQRFADYAPSLLERKLKTGEIKSARGRERWIYPLVHLIQGTKGVSGFGELFMDQIQPMHFENWRAGIGELILAKDYSPITANGWLNILRHIMARATRELRLGINPIDGVKAFKTTDHETYTEENPNALAPEELTDFLVCMYEEFAIQYAMSYLGFATGLRPSHMRPLRRKGPTPDILWDEGVVLVRRSHTLNAIMNTTKTGRRDRIHVPAEVMGVLRWHVDTQLTTPEQQASELLFPADDGGCRSEGFLAKVFPKVCRMIGLKKKLTPKGMRRTFNDLSRLVSMDDVIQKSISGWTSPRMRELYSTVHPAEQRESIGRVLRLVQGGKASEGGLQGGAHEGESGLHSQLATS</sequence>